<keyword evidence="2" id="KW-0732">Signal</keyword>
<feature type="domain" description="C2" evidence="3">
    <location>
        <begin position="478"/>
        <end position="645"/>
    </location>
</feature>
<evidence type="ECO:0000313" key="4">
    <source>
        <dbReference type="EMBL" id="GMI57022.1"/>
    </source>
</evidence>
<keyword evidence="5" id="KW-1185">Reference proteome</keyword>
<feature type="non-terminal residue" evidence="4">
    <location>
        <position position="860"/>
    </location>
</feature>
<dbReference type="CDD" id="cd00030">
    <property type="entry name" value="C2"/>
    <property type="match status" value="1"/>
</dbReference>
<feature type="signal peptide" evidence="2">
    <location>
        <begin position="1"/>
        <end position="15"/>
    </location>
</feature>
<evidence type="ECO:0000259" key="3">
    <source>
        <dbReference type="PROSITE" id="PS50004"/>
    </source>
</evidence>
<proteinExistence type="predicted"/>
<keyword evidence="1" id="KW-0812">Transmembrane</keyword>
<comment type="caution">
    <text evidence="4">The sequence shown here is derived from an EMBL/GenBank/DDBJ whole genome shotgun (WGS) entry which is preliminary data.</text>
</comment>
<dbReference type="PROSITE" id="PS50004">
    <property type="entry name" value="C2"/>
    <property type="match status" value="1"/>
</dbReference>
<evidence type="ECO:0000256" key="1">
    <source>
        <dbReference type="SAM" id="Phobius"/>
    </source>
</evidence>
<dbReference type="EMBL" id="BRYB01006793">
    <property type="protein sequence ID" value="GMI57022.1"/>
    <property type="molecule type" value="Genomic_DNA"/>
</dbReference>
<feature type="transmembrane region" description="Helical" evidence="1">
    <location>
        <begin position="820"/>
        <end position="842"/>
    </location>
</feature>
<gene>
    <name evidence="4" type="ORF">TeGR_g11348</name>
</gene>
<evidence type="ECO:0000313" key="5">
    <source>
        <dbReference type="Proteomes" id="UP001165060"/>
    </source>
</evidence>
<feature type="chain" id="PRO_5046969058" description="C2 domain-containing protein" evidence="2">
    <location>
        <begin position="16"/>
        <end position="860"/>
    </location>
</feature>
<dbReference type="Gene3D" id="2.60.40.150">
    <property type="entry name" value="C2 domain"/>
    <property type="match status" value="1"/>
</dbReference>
<dbReference type="InterPro" id="IPR035892">
    <property type="entry name" value="C2_domain_sf"/>
</dbReference>
<accession>A0ABQ6NDE2</accession>
<dbReference type="Pfam" id="PF00168">
    <property type="entry name" value="C2"/>
    <property type="match status" value="1"/>
</dbReference>
<dbReference type="Proteomes" id="UP001165060">
    <property type="component" value="Unassembled WGS sequence"/>
</dbReference>
<dbReference type="SMART" id="SM00239">
    <property type="entry name" value="C2"/>
    <property type="match status" value="1"/>
</dbReference>
<name>A0ABQ6NDE2_9STRA</name>
<evidence type="ECO:0000256" key="2">
    <source>
        <dbReference type="SAM" id="SignalP"/>
    </source>
</evidence>
<keyword evidence="1" id="KW-1133">Transmembrane helix</keyword>
<sequence>MNLLLAASLLLPALAAPRSMNLRVEHSPENFGPSPWRGLQGLNVNNVPHFTDPASNARHYAHDFVHDDENMGKTSLKYNAIVPDHVQMLDEMPSVVHDLSCTANSLEIHPNPLASTSQLDDFVASLRPGDILIASSGFGCHTHRDSGRDHGRHLEEDRTGGHSIIRRVVSVSSSADAISVSTTPAEFTDCLEESEIEFKWTPPHHGEHPNVAAAKRAEIKAAADRRELQLDIDAVIDQCQQDSSLDFVGNADLKCSLTEEDLFDFYADLFSANYDPISKSAAVKSLFAMQDTVRCDDCYATLNLEVNAAIKTSSYELDNFKVTVAGAVHAQTSVTVADPQEHVEAYLNRAFEELDVGGCLPTIEFYVSHIPVRIKPCWDLAVEFESNANLPDFSVRSGFVFDATTTLGVEYNKAAKTWDPIKEWDWEVEFYKPLWAVDNVVDDTQLRLYVIPELQLTVVDVIPLMLYPKPYLGLDFNRLTNQQVSMARSPSSGQGTWKVYIEKGNGFSDPDSIFAPDMYAQVEVLGCTTTGGDASSASTSLLYKEHANGAQAGSAGGSLTGIVYNPGCELKTSTRPLDSTPTWNEWLNFENAPMFRWEAAQNEKIKITVFDEDNGLWFGPDDELGSVEFDAVGAVNDGVVHDATVNVGGGSLKIQVKWELFEEEAGAFGLQGGFAPEAVSGCWRPDGYSSCQDYKEHARKRRLETCEVAGVAATCECEGLNAHVNYGFDIELGVGEIDLPFELEYEPGAQYSTSRLFAGILQEFAVVPTTDLVSVSSEGCVGVLVGNTEGAGWVFKRELDVNTGQMVGWVQEEGGLSGAVIAGIVGGVVGVVALVVGAVIAAKGGFAGGGGGGGAGGGGV</sequence>
<protein>
    <recommendedName>
        <fullName evidence="3">C2 domain-containing protein</fullName>
    </recommendedName>
</protein>
<organism evidence="4 5">
    <name type="scientific">Tetraparma gracilis</name>
    <dbReference type="NCBI Taxonomy" id="2962635"/>
    <lineage>
        <taxon>Eukaryota</taxon>
        <taxon>Sar</taxon>
        <taxon>Stramenopiles</taxon>
        <taxon>Ochrophyta</taxon>
        <taxon>Bolidophyceae</taxon>
        <taxon>Parmales</taxon>
        <taxon>Triparmaceae</taxon>
        <taxon>Tetraparma</taxon>
    </lineage>
</organism>
<dbReference type="InterPro" id="IPR000008">
    <property type="entry name" value="C2_dom"/>
</dbReference>
<dbReference type="SUPFAM" id="SSF49562">
    <property type="entry name" value="C2 domain (Calcium/lipid-binding domain, CaLB)"/>
    <property type="match status" value="1"/>
</dbReference>
<keyword evidence="1" id="KW-0472">Membrane</keyword>
<reference evidence="4 5" key="1">
    <citation type="journal article" date="2023" name="Commun. Biol.">
        <title>Genome analysis of Parmales, the sister group of diatoms, reveals the evolutionary specialization of diatoms from phago-mixotrophs to photoautotrophs.</title>
        <authorList>
            <person name="Ban H."/>
            <person name="Sato S."/>
            <person name="Yoshikawa S."/>
            <person name="Yamada K."/>
            <person name="Nakamura Y."/>
            <person name="Ichinomiya M."/>
            <person name="Sato N."/>
            <person name="Blanc-Mathieu R."/>
            <person name="Endo H."/>
            <person name="Kuwata A."/>
            <person name="Ogata H."/>
        </authorList>
    </citation>
    <scope>NUCLEOTIDE SEQUENCE [LARGE SCALE GENOMIC DNA]</scope>
</reference>